<evidence type="ECO:0000313" key="3">
    <source>
        <dbReference type="RefSeq" id="XP_026094705.1"/>
    </source>
</evidence>
<reference evidence="3 4" key="1">
    <citation type="submission" date="2025-04" db="UniProtKB">
        <authorList>
            <consortium name="RefSeq"/>
        </authorList>
    </citation>
    <scope>IDENTIFICATION</scope>
    <source>
        <strain evidence="3 4">Wakin</strain>
        <tissue evidence="3 4">Muscle</tissue>
    </source>
</reference>
<dbReference type="Proteomes" id="UP000515129">
    <property type="component" value="Chromosome 4"/>
</dbReference>
<evidence type="ECO:0000313" key="2">
    <source>
        <dbReference type="Proteomes" id="UP000515129"/>
    </source>
</evidence>
<dbReference type="AlphaFoldDB" id="A0A6P6MDF0"/>
<sequence length="320" mass="39028">MGAKVSVVNQTPYTWYFDTQDNRGYTYIGPGSTTSYEESLAIHRYIYFRYENHSWNSFSYEYNTHKGNTCFILRETYDRSQIQMHCTSEGGTHYCPNYGKIKEDENRRQQQEEERRRQERQIEEDNRRRQQEEERRRLERLEREQRIQQELDRESELSRRKLSRATERLREKQSFRGHEKHHERTQVLHQQIEDDAAAIEWNEVIDIEEKFNNLLIKYQITEDKEMQLLQIWSRIKILQNELAVQYCRENNLSVWSQFTFDLLQRSSQFLRHLYSSLCTVAMKMLKMMKISRLVGRSTTFSWVCWSSFISQVQLWPNAFY</sequence>
<gene>
    <name evidence="3 4" type="primary">LOC113066849</name>
</gene>
<dbReference type="RefSeq" id="XP_026094713.1">
    <property type="nucleotide sequence ID" value="XM_026238928.1"/>
</dbReference>
<dbReference type="KEGG" id="caua:113066849"/>
<organism evidence="2 3">
    <name type="scientific">Carassius auratus</name>
    <name type="common">Goldfish</name>
    <dbReference type="NCBI Taxonomy" id="7957"/>
    <lineage>
        <taxon>Eukaryota</taxon>
        <taxon>Metazoa</taxon>
        <taxon>Chordata</taxon>
        <taxon>Craniata</taxon>
        <taxon>Vertebrata</taxon>
        <taxon>Euteleostomi</taxon>
        <taxon>Actinopterygii</taxon>
        <taxon>Neopterygii</taxon>
        <taxon>Teleostei</taxon>
        <taxon>Ostariophysi</taxon>
        <taxon>Cypriniformes</taxon>
        <taxon>Cyprinidae</taxon>
        <taxon>Cyprininae</taxon>
        <taxon>Carassius</taxon>
    </lineage>
</organism>
<proteinExistence type="predicted"/>
<feature type="region of interest" description="Disordered" evidence="1">
    <location>
        <begin position="87"/>
        <end position="136"/>
    </location>
</feature>
<dbReference type="GeneID" id="113066849"/>
<name>A0A6P6MDF0_CARAU</name>
<feature type="compositionally biased region" description="Basic and acidic residues" evidence="1">
    <location>
        <begin position="100"/>
        <end position="136"/>
    </location>
</feature>
<evidence type="ECO:0000313" key="4">
    <source>
        <dbReference type="RefSeq" id="XP_026094713.1"/>
    </source>
</evidence>
<keyword evidence="2" id="KW-1185">Reference proteome</keyword>
<evidence type="ECO:0000256" key="1">
    <source>
        <dbReference type="SAM" id="MobiDB-lite"/>
    </source>
</evidence>
<feature type="region of interest" description="Disordered" evidence="1">
    <location>
        <begin position="158"/>
        <end position="184"/>
    </location>
</feature>
<dbReference type="OrthoDB" id="8938364at2759"/>
<protein>
    <submittedName>
        <fullName evidence="3 4">Trichohyalin-like</fullName>
    </submittedName>
</protein>
<dbReference type="RefSeq" id="XP_026094705.1">
    <property type="nucleotide sequence ID" value="XM_026238920.1"/>
</dbReference>
<accession>A0A6P6MDF0</accession>